<protein>
    <recommendedName>
        <fullName evidence="5">Phosphatidylinositol N-acetyglucosaminlytransferase subunit P-like protein</fullName>
    </recommendedName>
</protein>
<dbReference type="PANTHER" id="PTHR47071">
    <property type="entry name" value="PROTEIN TRM32"/>
    <property type="match status" value="1"/>
</dbReference>
<dbReference type="InterPro" id="IPR025486">
    <property type="entry name" value="DUF4378"/>
</dbReference>
<dbReference type="Pfam" id="PF14309">
    <property type="entry name" value="DUF4378"/>
    <property type="match status" value="1"/>
</dbReference>
<evidence type="ECO:0000259" key="1">
    <source>
        <dbReference type="Pfam" id="PF12552"/>
    </source>
</evidence>
<feature type="domain" description="DUF4378" evidence="2">
    <location>
        <begin position="583"/>
        <end position="703"/>
    </location>
</feature>
<organism evidence="3 4">
    <name type="scientific">Actinidia rufa</name>
    <dbReference type="NCBI Taxonomy" id="165716"/>
    <lineage>
        <taxon>Eukaryota</taxon>
        <taxon>Viridiplantae</taxon>
        <taxon>Streptophyta</taxon>
        <taxon>Embryophyta</taxon>
        <taxon>Tracheophyta</taxon>
        <taxon>Spermatophyta</taxon>
        <taxon>Magnoliopsida</taxon>
        <taxon>eudicotyledons</taxon>
        <taxon>Gunneridae</taxon>
        <taxon>Pentapetalae</taxon>
        <taxon>asterids</taxon>
        <taxon>Ericales</taxon>
        <taxon>Actinidiaceae</taxon>
        <taxon>Actinidia</taxon>
    </lineage>
</organism>
<evidence type="ECO:0000313" key="4">
    <source>
        <dbReference type="Proteomes" id="UP000585474"/>
    </source>
</evidence>
<evidence type="ECO:0008006" key="5">
    <source>
        <dbReference type="Google" id="ProtNLM"/>
    </source>
</evidence>
<keyword evidence="4" id="KW-1185">Reference proteome</keyword>
<accession>A0A7J0H5I0</accession>
<dbReference type="Proteomes" id="UP000585474">
    <property type="component" value="Unassembled WGS sequence"/>
</dbReference>
<dbReference type="OrthoDB" id="758104at2759"/>
<gene>
    <name evidence="3" type="ORF">Acr_26g0012830</name>
</gene>
<reference evidence="3 4" key="1">
    <citation type="submission" date="2019-07" db="EMBL/GenBank/DDBJ databases">
        <title>De Novo Assembly of kiwifruit Actinidia rufa.</title>
        <authorList>
            <person name="Sugita-Konishi S."/>
            <person name="Sato K."/>
            <person name="Mori E."/>
            <person name="Abe Y."/>
            <person name="Kisaki G."/>
            <person name="Hamano K."/>
            <person name="Suezawa K."/>
            <person name="Otani M."/>
            <person name="Fukuda T."/>
            <person name="Manabe T."/>
            <person name="Gomi K."/>
            <person name="Tabuchi M."/>
            <person name="Akimitsu K."/>
            <person name="Kataoka I."/>
        </authorList>
    </citation>
    <scope>NUCLEOTIDE SEQUENCE [LARGE SCALE GENOMIC DNA]</scope>
    <source>
        <strain evidence="4">cv. Fuchu</strain>
    </source>
</reference>
<dbReference type="InterPro" id="IPR022212">
    <property type="entry name" value="DUF3741"/>
</dbReference>
<sequence>MGKHLRTEPVDEIIEDNHPGCMWGILHALDYHHWQYNVRKMLPHKKHYGLRHAKVGNGRPKVRLNVPDSDEDQDLLDAEASHFIIDPGTTETSARNKRNAVSDYMKGSKKTLACNETFNVGGAENVFDYLEDKQPSESHTLYPEKCVKANKTLVNQKHMEGKERCVDDSCLCKEYADVLEIFRVNKDLFLKIREDTDNGLANCFRNLQASNARARLIKSGSFPAADFSHSRKFRPSKLKHKQNEVWSFPKGDKLFAPKLSQGSPYEGSDKQGRSEVVIDRVEDENSHICHEIDGSMYDLNKVKPTRVRRTHSLSGSLERYAQLLQNSSSREAKLQVTKSLKLSNEYEIPSDGHAPISFKRLRSLPHLDSCDSLQNELSCDAHVSAIQTRTVFGSCKNVGSESHDKPKPVNIPVSTEKYVPLEANSETEFVCNIVERRDSSLKKEDVASVTESTNEHAISEMLGLGEEMEEETVEERNLENKQEVTLAQIASSRLPQLRPYSVLQSCSQDVISPDDFPASEGLDCRFGNVDETESSVDPQCRSCSDSLTWSCNIANPESFRIANKNVFNHRQDNADFEYEVEACWPHEPQRSSEEIFAGCHHQLLFDLINEVLVQIYDSSFTYYPKALSVNCHIPPMPVKYNVIDDAWTRISRTLSSRQGVDQSMDCVVAQDLGKDDGWMNLQLETECVGLELEDIIFDELLEEIFCS</sequence>
<feature type="domain" description="DUF3741" evidence="1">
    <location>
        <begin position="155"/>
        <end position="192"/>
    </location>
</feature>
<proteinExistence type="predicted"/>
<dbReference type="Pfam" id="PF12552">
    <property type="entry name" value="DUF3741"/>
    <property type="match status" value="1"/>
</dbReference>
<dbReference type="InterPro" id="IPR044257">
    <property type="entry name" value="TRM32-like"/>
</dbReference>
<dbReference type="EMBL" id="BJWL01000026">
    <property type="protein sequence ID" value="GFZ18014.1"/>
    <property type="molecule type" value="Genomic_DNA"/>
</dbReference>
<dbReference type="AlphaFoldDB" id="A0A7J0H5I0"/>
<evidence type="ECO:0000259" key="2">
    <source>
        <dbReference type="Pfam" id="PF14309"/>
    </source>
</evidence>
<dbReference type="PANTHER" id="PTHR47071:SF2">
    <property type="entry name" value="PROTEIN TRM32"/>
    <property type="match status" value="1"/>
</dbReference>
<evidence type="ECO:0000313" key="3">
    <source>
        <dbReference type="EMBL" id="GFZ18014.1"/>
    </source>
</evidence>
<comment type="caution">
    <text evidence="3">The sequence shown here is derived from an EMBL/GenBank/DDBJ whole genome shotgun (WGS) entry which is preliminary data.</text>
</comment>
<name>A0A7J0H5I0_9ERIC</name>